<protein>
    <submittedName>
        <fullName evidence="1">Sulfur carrier protein ThiS</fullName>
    </submittedName>
</protein>
<dbReference type="RefSeq" id="WP_068108985.1">
    <property type="nucleotide sequence ID" value="NZ_CP015079.1"/>
</dbReference>
<dbReference type="SUPFAM" id="SSF54285">
    <property type="entry name" value="MoaD/ThiS"/>
    <property type="match status" value="1"/>
</dbReference>
<dbReference type="InterPro" id="IPR003749">
    <property type="entry name" value="ThiS/MoaD-like"/>
</dbReference>
<dbReference type="PANTHER" id="PTHR34472:SF1">
    <property type="entry name" value="SULFUR CARRIER PROTEIN THIS"/>
    <property type="match status" value="1"/>
</dbReference>
<keyword evidence="2" id="KW-1185">Reference proteome</keyword>
<dbReference type="KEGG" id="ndk:I601_2048"/>
<accession>A0A1A9GK68</accession>
<proteinExistence type="predicted"/>
<dbReference type="InterPro" id="IPR010035">
    <property type="entry name" value="Thi_S"/>
</dbReference>
<dbReference type="PANTHER" id="PTHR34472">
    <property type="entry name" value="SULFUR CARRIER PROTEIN THIS"/>
    <property type="match status" value="1"/>
</dbReference>
<dbReference type="Pfam" id="PF02597">
    <property type="entry name" value="ThiS"/>
    <property type="match status" value="1"/>
</dbReference>
<dbReference type="InterPro" id="IPR012675">
    <property type="entry name" value="Beta-grasp_dom_sf"/>
</dbReference>
<dbReference type="InterPro" id="IPR016155">
    <property type="entry name" value="Mopterin_synth/thiamin_S_b"/>
</dbReference>
<evidence type="ECO:0000313" key="1">
    <source>
        <dbReference type="EMBL" id="ANH38476.1"/>
    </source>
</evidence>
<dbReference type="NCBIfam" id="TIGR01683">
    <property type="entry name" value="thiS"/>
    <property type="match status" value="1"/>
</dbReference>
<evidence type="ECO:0000313" key="2">
    <source>
        <dbReference type="Proteomes" id="UP000077868"/>
    </source>
</evidence>
<name>A0A1A9GK68_9ACTN</name>
<dbReference type="Proteomes" id="UP000077868">
    <property type="component" value="Chromosome"/>
</dbReference>
<sequence length="66" mass="6760">MSAPTTPQILLNGRPAPLVASVRDLVPDPDGRAVAVNGAVVPRAEHGTHRLRDGDVVDVVTAVQGG</sequence>
<organism evidence="1 2">
    <name type="scientific">Nocardioides dokdonensis FR1436</name>
    <dbReference type="NCBI Taxonomy" id="1300347"/>
    <lineage>
        <taxon>Bacteria</taxon>
        <taxon>Bacillati</taxon>
        <taxon>Actinomycetota</taxon>
        <taxon>Actinomycetes</taxon>
        <taxon>Propionibacteriales</taxon>
        <taxon>Nocardioidaceae</taxon>
        <taxon>Nocardioides</taxon>
    </lineage>
</organism>
<dbReference type="PATRIC" id="fig|1300347.3.peg.2047"/>
<dbReference type="AlphaFoldDB" id="A0A1A9GK68"/>
<dbReference type="CDD" id="cd00565">
    <property type="entry name" value="Ubl_ThiS"/>
    <property type="match status" value="1"/>
</dbReference>
<dbReference type="STRING" id="1300347.I601_2048"/>
<dbReference type="OrthoDB" id="163636at2"/>
<dbReference type="EMBL" id="CP015079">
    <property type="protein sequence ID" value="ANH38476.1"/>
    <property type="molecule type" value="Genomic_DNA"/>
</dbReference>
<dbReference type="Gene3D" id="3.10.20.30">
    <property type="match status" value="1"/>
</dbReference>
<gene>
    <name evidence="1" type="ORF">I601_2048</name>
</gene>
<reference evidence="1 2" key="1">
    <citation type="submission" date="2016-03" db="EMBL/GenBank/DDBJ databases">
        <title>Complete genome sequence of a soil Actinobacterium, Nocardioides dokdonensis FR1436.</title>
        <authorList>
            <person name="Kwon S.-K."/>
            <person name="Kim K."/>
            <person name="Kim J.F."/>
        </authorList>
    </citation>
    <scope>NUCLEOTIDE SEQUENCE [LARGE SCALE GENOMIC DNA]</scope>
    <source>
        <strain evidence="1 2">FR1436</strain>
    </source>
</reference>